<dbReference type="Proteomes" id="UP000198518">
    <property type="component" value="Unassembled WGS sequence"/>
</dbReference>
<dbReference type="AlphaFoldDB" id="A0A1I0QPS2"/>
<evidence type="ECO:0000313" key="2">
    <source>
        <dbReference type="Proteomes" id="UP000198518"/>
    </source>
</evidence>
<reference evidence="1 2" key="1">
    <citation type="submission" date="2016-10" db="EMBL/GenBank/DDBJ databases">
        <authorList>
            <person name="de Groot N.N."/>
        </authorList>
    </citation>
    <scope>NUCLEOTIDE SEQUENCE [LARGE SCALE GENOMIC DNA]</scope>
    <source>
        <strain evidence="1 2">CGMCC 1.5337</strain>
    </source>
</reference>
<protein>
    <recommendedName>
        <fullName evidence="3">CARDB protein</fullName>
    </recommendedName>
</protein>
<gene>
    <name evidence="1" type="ORF">SAMN04487945_2807</name>
</gene>
<keyword evidence="2" id="KW-1185">Reference proteome</keyword>
<dbReference type="RefSeq" id="WP_089670089.1">
    <property type="nucleotide sequence ID" value="NZ_FOJA01000001.1"/>
</dbReference>
<proteinExistence type="predicted"/>
<dbReference type="STRING" id="355548.SAMN04487945_2807"/>
<dbReference type="OrthoDB" id="270566at2157"/>
<dbReference type="EMBL" id="FOJA01000001">
    <property type="protein sequence ID" value="SEW29201.1"/>
    <property type="molecule type" value="Genomic_DNA"/>
</dbReference>
<accession>A0A1I0QPS2</accession>
<sequence length="285" mass="30348">MRRRALLSTGAAAVGAALAGCLDSGPATSNDSATTTHARTDDDIVRTTDASGNVSLSVEYERVQPGVLVTGVDSVGVRSDSAQYLFCRVDVTGGEPPARSEFGLRYGGDVFAPVLDVGSGASLYRETETDDPQYSSARGSGWLLFELPVARSAAHAAFVYGGREWPASEAIRQRLSQPEPELTVDWGLTDTQPENAARLTFTVTNEGDDDTRFVAALNGVLVVGAHSPVTAFDREIPAGETVSWTYTHDGGDPYIATTEEESDSYYRLTWPGGEEEVYVAHASGE</sequence>
<evidence type="ECO:0000313" key="1">
    <source>
        <dbReference type="EMBL" id="SEW29201.1"/>
    </source>
</evidence>
<evidence type="ECO:0008006" key="3">
    <source>
        <dbReference type="Google" id="ProtNLM"/>
    </source>
</evidence>
<organism evidence="1 2">
    <name type="scientific">Halobacterium jilantaiense</name>
    <dbReference type="NCBI Taxonomy" id="355548"/>
    <lineage>
        <taxon>Archaea</taxon>
        <taxon>Methanobacteriati</taxon>
        <taxon>Methanobacteriota</taxon>
        <taxon>Stenosarchaea group</taxon>
        <taxon>Halobacteria</taxon>
        <taxon>Halobacteriales</taxon>
        <taxon>Halobacteriaceae</taxon>
        <taxon>Halobacterium</taxon>
    </lineage>
</organism>
<name>A0A1I0QPS2_9EURY</name>
<dbReference type="PROSITE" id="PS51257">
    <property type="entry name" value="PROKAR_LIPOPROTEIN"/>
    <property type="match status" value="1"/>
</dbReference>